<evidence type="ECO:0000313" key="2">
    <source>
        <dbReference type="EMBL" id="SHG54902.1"/>
    </source>
</evidence>
<dbReference type="EMBL" id="FQWL01000002">
    <property type="protein sequence ID" value="SHG54902.1"/>
    <property type="molecule type" value="Genomic_DNA"/>
</dbReference>
<feature type="transmembrane region" description="Helical" evidence="1">
    <location>
        <begin position="346"/>
        <end position="370"/>
    </location>
</feature>
<feature type="transmembrane region" description="Helical" evidence="1">
    <location>
        <begin position="168"/>
        <end position="187"/>
    </location>
</feature>
<organism evidence="2 3">
    <name type="scientific">Flagellimonas flava</name>
    <dbReference type="NCBI Taxonomy" id="570519"/>
    <lineage>
        <taxon>Bacteria</taxon>
        <taxon>Pseudomonadati</taxon>
        <taxon>Bacteroidota</taxon>
        <taxon>Flavobacteriia</taxon>
        <taxon>Flavobacteriales</taxon>
        <taxon>Flavobacteriaceae</taxon>
        <taxon>Flagellimonas</taxon>
    </lineage>
</organism>
<keyword evidence="1" id="KW-0812">Transmembrane</keyword>
<sequence length="553" mass="62451">MLKANNIQSKGKFHGLPAKLVLLALLLFCFDGYAQSDSKVIANIDTTGIKIGEQIQYTITVETDSLNVVHFPEGQTFSPLETVEAIMQDTIKESNKVILKQIYALTQFDSGSYTIPPQRIAINEQPFYTDSFQIKVADVVVDTTKQKMFDIKPLIEVEKSYAKIWRTLLWVLLALLIIGGLVYWFFLRKKPLTEEEKVALLPPYDRALLELKKLENSRYLIQDEYKKYYSELTGIVRSYLEEDVNVSALESTTSQLITKLELLRDAGDLNLDNETLVQFQNILQTADLVKFAKSKPSTSVAEQDRKLVEQIVVKTHDALPEPTEEDLLQTEEYLEELAKKKQRKRIYWAAAIFAGLIFFSAALSVAYFGFKQVKDTVFGYPTKELLEGEWVTSAYGYPPIEIQTPDVLIRQEMDLPEEAKELIKELQTFSYGSYVGIFSVATSSVTYKEAAEPNFEAAIGSTLGAFEQYGLKNIITKQEEFQTKSGVTGLKTYGTGNFKSPGSSKSKKAKYNILSFGGKGFMQQVIITWEDGDEYAEQIVARILTTLDVKTQV</sequence>
<keyword evidence="1" id="KW-0472">Membrane</keyword>
<dbReference type="Proteomes" id="UP000184532">
    <property type="component" value="Unassembled WGS sequence"/>
</dbReference>
<protein>
    <recommendedName>
        <fullName evidence="4">Oxygen tolerance</fullName>
    </recommendedName>
</protein>
<keyword evidence="3" id="KW-1185">Reference proteome</keyword>
<dbReference type="InterPro" id="IPR025738">
    <property type="entry name" value="BatD"/>
</dbReference>
<dbReference type="RefSeq" id="WP_073178349.1">
    <property type="nucleotide sequence ID" value="NZ_FQWL01000002.1"/>
</dbReference>
<reference evidence="3" key="1">
    <citation type="submission" date="2016-11" db="EMBL/GenBank/DDBJ databases">
        <authorList>
            <person name="Varghese N."/>
            <person name="Submissions S."/>
        </authorList>
    </citation>
    <scope>NUCLEOTIDE SEQUENCE [LARGE SCALE GENOMIC DNA]</scope>
    <source>
        <strain evidence="3">DSM 22638</strain>
    </source>
</reference>
<dbReference type="Pfam" id="PF13584">
    <property type="entry name" value="BatD"/>
    <property type="match status" value="1"/>
</dbReference>
<gene>
    <name evidence="2" type="ORF">SAMN04488116_1713</name>
</gene>
<dbReference type="OrthoDB" id="9807384at2"/>
<evidence type="ECO:0008006" key="4">
    <source>
        <dbReference type="Google" id="ProtNLM"/>
    </source>
</evidence>
<accession>A0A1M5KPX1</accession>
<dbReference type="AlphaFoldDB" id="A0A1M5KPX1"/>
<proteinExistence type="predicted"/>
<name>A0A1M5KPX1_9FLAO</name>
<evidence type="ECO:0000313" key="3">
    <source>
        <dbReference type="Proteomes" id="UP000184532"/>
    </source>
</evidence>
<keyword evidence="1" id="KW-1133">Transmembrane helix</keyword>
<dbReference type="STRING" id="570519.SAMN04488116_1713"/>
<evidence type="ECO:0000256" key="1">
    <source>
        <dbReference type="SAM" id="Phobius"/>
    </source>
</evidence>